<reference evidence="2 3" key="1">
    <citation type="submission" date="2016-01" db="EMBL/GenBank/DDBJ databases">
        <title>Highly variable Streptococcus oralis are common among viridans streptococci isolated from primates.</title>
        <authorList>
            <person name="Denapaite D."/>
            <person name="Rieger M."/>
            <person name="Koendgen S."/>
            <person name="Brueckner R."/>
            <person name="Ochigava I."/>
            <person name="Kappeler P."/>
            <person name="Maetz-Rensing K."/>
            <person name="Leendertz F."/>
            <person name="Hakenbeck R."/>
        </authorList>
    </citation>
    <scope>NUCLEOTIDE SEQUENCE [LARGE SCALE GENOMIC DNA]</scope>
    <source>
        <strain evidence="2 3">DD07</strain>
    </source>
</reference>
<feature type="transmembrane region" description="Helical" evidence="1">
    <location>
        <begin position="100"/>
        <end position="120"/>
    </location>
</feature>
<evidence type="ECO:0000313" key="2">
    <source>
        <dbReference type="EMBL" id="KXT68440.1"/>
    </source>
</evidence>
<dbReference type="PATRIC" id="fig|1302.21.peg.2308"/>
<name>A0A139MXG3_STRGN</name>
<dbReference type="AlphaFoldDB" id="A0A139MXG3"/>
<keyword evidence="1" id="KW-1133">Transmembrane helix</keyword>
<dbReference type="EMBL" id="LQRC01000267">
    <property type="protein sequence ID" value="KXT68440.1"/>
    <property type="molecule type" value="Genomic_DNA"/>
</dbReference>
<gene>
    <name evidence="2" type="ORF">SGODD07_02087</name>
</gene>
<sequence length="204" mass="23382">MGKLIELIFQKIYMAMLASGIFLVLTLCGGVLLGLAPASTVLMTLFAQYRYDYKAYKWQEAWSLFKENFLRSNQVFYTLLSIEAIFLYGLYLLVQLPQSILTVIVSILNLILALLLPLAYAVYLKLQVYFELSYVNSMKLSFIGMFLNIGAMFKIVFGTAMIIAIFYYMPALVFFVFLGAWHFFISDLLEPVYQLIASRLVDKP</sequence>
<feature type="transmembrane region" description="Helical" evidence="1">
    <location>
        <begin position="75"/>
        <end position="93"/>
    </location>
</feature>
<keyword evidence="1" id="KW-0812">Transmembrane</keyword>
<feature type="transmembrane region" description="Helical" evidence="1">
    <location>
        <begin position="164"/>
        <end position="185"/>
    </location>
</feature>
<feature type="transmembrane region" description="Helical" evidence="1">
    <location>
        <begin position="12"/>
        <end position="36"/>
    </location>
</feature>
<accession>A0A139MXG3</accession>
<protein>
    <recommendedName>
        <fullName evidence="4">DUF624 domain-containing protein</fullName>
    </recommendedName>
</protein>
<dbReference type="Proteomes" id="UP000070096">
    <property type="component" value="Unassembled WGS sequence"/>
</dbReference>
<dbReference type="Pfam" id="PF04854">
    <property type="entry name" value="DUF624"/>
    <property type="match status" value="1"/>
</dbReference>
<evidence type="ECO:0000256" key="1">
    <source>
        <dbReference type="SAM" id="Phobius"/>
    </source>
</evidence>
<organism evidence="2 3">
    <name type="scientific">Streptococcus gordonii</name>
    <dbReference type="NCBI Taxonomy" id="1302"/>
    <lineage>
        <taxon>Bacteria</taxon>
        <taxon>Bacillati</taxon>
        <taxon>Bacillota</taxon>
        <taxon>Bacilli</taxon>
        <taxon>Lactobacillales</taxon>
        <taxon>Streptococcaceae</taxon>
        <taxon>Streptococcus</taxon>
    </lineage>
</organism>
<evidence type="ECO:0000313" key="3">
    <source>
        <dbReference type="Proteomes" id="UP000070096"/>
    </source>
</evidence>
<comment type="caution">
    <text evidence="2">The sequence shown here is derived from an EMBL/GenBank/DDBJ whole genome shotgun (WGS) entry which is preliminary data.</text>
</comment>
<dbReference type="InterPro" id="IPR006938">
    <property type="entry name" value="DUF624"/>
</dbReference>
<evidence type="ECO:0008006" key="4">
    <source>
        <dbReference type="Google" id="ProtNLM"/>
    </source>
</evidence>
<proteinExistence type="predicted"/>
<keyword evidence="1" id="KW-0472">Membrane</keyword>